<dbReference type="RefSeq" id="WP_062558480.1">
    <property type="nucleotide sequence ID" value="NZ_CP013341.1"/>
</dbReference>
<comment type="similarity">
    <text evidence="1">Belongs to the phD/YefM antitoxin family.</text>
</comment>
<protein>
    <submittedName>
        <fullName evidence="2">Antitoxin Phd_YefM, type II toxin-antitoxin system</fullName>
    </submittedName>
</protein>
<dbReference type="EMBL" id="FNLN01000001">
    <property type="protein sequence ID" value="SDT84419.1"/>
    <property type="molecule type" value="Genomic_DNA"/>
</dbReference>
<gene>
    <name evidence="2" type="ORF">SAMN05216406_101256</name>
</gene>
<name>A0A1H2DNK4_9PROT</name>
<dbReference type="Gene3D" id="3.40.1620.10">
    <property type="entry name" value="YefM-like domain"/>
    <property type="match status" value="1"/>
</dbReference>
<sequence length="62" mass="7043">MTSINVTELQQYLPKYLKQVQTGEEVAIILHGKLLPEIVPDRKESEYDAALKRSFDPSNLPS</sequence>
<dbReference type="AlphaFoldDB" id="A0A1H2DNK4"/>
<dbReference type="SUPFAM" id="SSF143120">
    <property type="entry name" value="YefM-like"/>
    <property type="match status" value="1"/>
</dbReference>
<dbReference type="Proteomes" id="UP000182882">
    <property type="component" value="Unassembled WGS sequence"/>
</dbReference>
<reference evidence="3" key="1">
    <citation type="submission" date="2016-10" db="EMBL/GenBank/DDBJ databases">
        <authorList>
            <person name="Varghese N."/>
            <person name="Submissions S."/>
        </authorList>
    </citation>
    <scope>NUCLEOTIDE SEQUENCE [LARGE SCALE GENOMIC DNA]</scope>
    <source>
        <strain evidence="3">Nm10</strain>
    </source>
</reference>
<organism evidence="2 3">
    <name type="scientific">Nitrosomonas ureae</name>
    <dbReference type="NCBI Taxonomy" id="44577"/>
    <lineage>
        <taxon>Bacteria</taxon>
        <taxon>Pseudomonadati</taxon>
        <taxon>Pseudomonadota</taxon>
        <taxon>Betaproteobacteria</taxon>
        <taxon>Nitrosomonadales</taxon>
        <taxon>Nitrosomonadaceae</taxon>
        <taxon>Nitrosomonas</taxon>
    </lineage>
</organism>
<accession>A0A1H2DNK4</accession>
<proteinExistence type="inferred from homology"/>
<keyword evidence="3" id="KW-1185">Reference proteome</keyword>
<evidence type="ECO:0000256" key="1">
    <source>
        <dbReference type="ARBA" id="ARBA00009981"/>
    </source>
</evidence>
<dbReference type="KEGG" id="nur:ATY38_05815"/>
<evidence type="ECO:0000313" key="3">
    <source>
        <dbReference type="Proteomes" id="UP000182882"/>
    </source>
</evidence>
<dbReference type="InterPro" id="IPR036165">
    <property type="entry name" value="YefM-like_sf"/>
</dbReference>
<evidence type="ECO:0000313" key="2">
    <source>
        <dbReference type="EMBL" id="SDT84419.1"/>
    </source>
</evidence>